<reference evidence="3 4" key="1">
    <citation type="journal article" date="2014" name="PLoS Genet.">
        <title>Phylogenetically driven sequencing of extremely halophilic archaea reveals strategies for static and dynamic osmo-response.</title>
        <authorList>
            <person name="Becker E.A."/>
            <person name="Seitzer P.M."/>
            <person name="Tritt A."/>
            <person name="Larsen D."/>
            <person name="Krusor M."/>
            <person name="Yao A.I."/>
            <person name="Wu D."/>
            <person name="Madern D."/>
            <person name="Eisen J.A."/>
            <person name="Darling A.E."/>
            <person name="Facciotti M.T."/>
        </authorList>
    </citation>
    <scope>NUCLEOTIDE SEQUENCE [LARGE SCALE GENOMIC DNA]</scope>
    <source>
        <strain evidence="3 4">DSM 10524</strain>
    </source>
</reference>
<comment type="similarity">
    <text evidence="1">Belongs to the universal stress protein A family.</text>
</comment>
<evidence type="ECO:0000259" key="2">
    <source>
        <dbReference type="Pfam" id="PF00582"/>
    </source>
</evidence>
<dbReference type="AlphaFoldDB" id="L9X1G7"/>
<feature type="domain" description="UspA" evidence="2">
    <location>
        <begin position="13"/>
        <end position="144"/>
    </location>
</feature>
<name>L9X1G7_9EURY</name>
<dbReference type="Gene3D" id="3.40.50.620">
    <property type="entry name" value="HUPs"/>
    <property type="match status" value="1"/>
</dbReference>
<dbReference type="PATRIC" id="fig|1227497.3.peg.4048"/>
<dbReference type="SUPFAM" id="SSF52402">
    <property type="entry name" value="Adenine nucleotide alpha hydrolases-like"/>
    <property type="match status" value="2"/>
</dbReference>
<dbReference type="Gene3D" id="3.40.50.12370">
    <property type="match status" value="1"/>
</dbReference>
<sequence>MTMPDHTTDVGGTLLVPVANAEAADRQLDTAIDIATDHSARILLVYVLEVPPQLSLQDGRRYLLEDETEAMLEEAAASVASRGIPVDRRIRMARGVATGIVGAADEHDVDAVLLGWRGRPPRQDVILGSHLDRVLRDAGCDVLVKRIKTPTDDVESVLVPIVGGPHDEFAAEAAASVARANDADATLLHVLESDEPELTREAARAVLAETAGVFEGVSSVERELLEADDVAGTITDRTTEHDLTVLGVSRGGLVQRKLLGTISEAVGRHAAGTVVLAKRHDPVPSRLRRLGSRLGR</sequence>
<feature type="domain" description="UspA" evidence="2">
    <location>
        <begin position="156"/>
        <end position="277"/>
    </location>
</feature>
<organism evidence="3 4">
    <name type="scientific">Natronococcus amylolyticus DSM 10524</name>
    <dbReference type="NCBI Taxonomy" id="1227497"/>
    <lineage>
        <taxon>Archaea</taxon>
        <taxon>Methanobacteriati</taxon>
        <taxon>Methanobacteriota</taxon>
        <taxon>Stenosarchaea group</taxon>
        <taxon>Halobacteria</taxon>
        <taxon>Halobacteriales</taxon>
        <taxon>Natrialbaceae</taxon>
        <taxon>Natronococcus</taxon>
    </lineage>
</organism>
<dbReference type="EMBL" id="AOIB01000037">
    <property type="protein sequence ID" value="ELY54433.1"/>
    <property type="molecule type" value="Genomic_DNA"/>
</dbReference>
<dbReference type="PANTHER" id="PTHR46268:SF6">
    <property type="entry name" value="UNIVERSAL STRESS PROTEIN UP12"/>
    <property type="match status" value="1"/>
</dbReference>
<protein>
    <submittedName>
        <fullName evidence="3">UspA domain-containing protein</fullName>
    </submittedName>
</protein>
<keyword evidence="4" id="KW-1185">Reference proteome</keyword>
<dbReference type="InterPro" id="IPR014729">
    <property type="entry name" value="Rossmann-like_a/b/a_fold"/>
</dbReference>
<dbReference type="InterPro" id="IPR006015">
    <property type="entry name" value="Universal_stress_UspA"/>
</dbReference>
<accession>L9X1G7</accession>
<dbReference type="Proteomes" id="UP000011688">
    <property type="component" value="Unassembled WGS sequence"/>
</dbReference>
<evidence type="ECO:0000313" key="3">
    <source>
        <dbReference type="EMBL" id="ELY54433.1"/>
    </source>
</evidence>
<proteinExistence type="inferred from homology"/>
<dbReference type="eggNOG" id="arCOG00449">
    <property type="taxonomic scope" value="Archaea"/>
</dbReference>
<dbReference type="PANTHER" id="PTHR46268">
    <property type="entry name" value="STRESS RESPONSE PROTEIN NHAX"/>
    <property type="match status" value="1"/>
</dbReference>
<dbReference type="InterPro" id="IPR006016">
    <property type="entry name" value="UspA"/>
</dbReference>
<evidence type="ECO:0000256" key="1">
    <source>
        <dbReference type="ARBA" id="ARBA00008791"/>
    </source>
</evidence>
<dbReference type="STRING" id="1227497.C491_19749"/>
<comment type="caution">
    <text evidence="3">The sequence shown here is derived from an EMBL/GenBank/DDBJ whole genome shotgun (WGS) entry which is preliminary data.</text>
</comment>
<gene>
    <name evidence="3" type="ORF">C491_19749</name>
</gene>
<dbReference type="PRINTS" id="PR01438">
    <property type="entry name" value="UNVRSLSTRESS"/>
</dbReference>
<dbReference type="Pfam" id="PF00582">
    <property type="entry name" value="Usp"/>
    <property type="match status" value="2"/>
</dbReference>
<dbReference type="CDD" id="cd00293">
    <property type="entry name" value="USP-like"/>
    <property type="match status" value="1"/>
</dbReference>
<evidence type="ECO:0000313" key="4">
    <source>
        <dbReference type="Proteomes" id="UP000011688"/>
    </source>
</evidence>